<sequence>MDVQLAALKVLKCITVNMLKLENKQVEKCDTESEKLPSTSYQKRLPTLFRRILDEDITDSCALSPKLLVMDAFISQLHHFEVLERVSYCSCISPYLDHILPQLFDLLPSVDLGKLFNKT</sequence>
<reference evidence="1 2" key="1">
    <citation type="submission" date="2018-11" db="EMBL/GenBank/DDBJ databases">
        <authorList>
            <consortium name="Pathogen Informatics"/>
        </authorList>
    </citation>
    <scope>NUCLEOTIDE SEQUENCE [LARGE SCALE GENOMIC DNA]</scope>
</reference>
<gene>
    <name evidence="1" type="ORF">GPUH_LOCUS8340</name>
</gene>
<organism evidence="1 2">
    <name type="scientific">Gongylonema pulchrum</name>
    <dbReference type="NCBI Taxonomy" id="637853"/>
    <lineage>
        <taxon>Eukaryota</taxon>
        <taxon>Metazoa</taxon>
        <taxon>Ecdysozoa</taxon>
        <taxon>Nematoda</taxon>
        <taxon>Chromadorea</taxon>
        <taxon>Rhabditida</taxon>
        <taxon>Spirurina</taxon>
        <taxon>Spiruromorpha</taxon>
        <taxon>Spiruroidea</taxon>
        <taxon>Gongylonematidae</taxon>
        <taxon>Gongylonema</taxon>
    </lineage>
</organism>
<keyword evidence="2" id="KW-1185">Reference proteome</keyword>
<accession>A0A3P6RZU1</accession>
<dbReference type="OrthoDB" id="10466131at2759"/>
<proteinExistence type="predicted"/>
<dbReference type="Proteomes" id="UP000271098">
    <property type="component" value="Unassembled WGS sequence"/>
</dbReference>
<evidence type="ECO:0000313" key="2">
    <source>
        <dbReference type="Proteomes" id="UP000271098"/>
    </source>
</evidence>
<name>A0A3P6RZU1_9BILA</name>
<dbReference type="EMBL" id="UYRT01024030">
    <property type="protein sequence ID" value="VDK61933.1"/>
    <property type="molecule type" value="Genomic_DNA"/>
</dbReference>
<evidence type="ECO:0000313" key="1">
    <source>
        <dbReference type="EMBL" id="VDK61933.1"/>
    </source>
</evidence>
<dbReference type="AlphaFoldDB" id="A0A3P6RZU1"/>
<protein>
    <submittedName>
        <fullName evidence="1">Uncharacterized protein</fullName>
    </submittedName>
</protein>